<feature type="compositionally biased region" description="Basic and acidic residues" evidence="1">
    <location>
        <begin position="143"/>
        <end position="169"/>
    </location>
</feature>
<dbReference type="PANTHER" id="PTHR31061">
    <property type="entry name" value="LD22376P"/>
    <property type="match status" value="1"/>
</dbReference>
<keyword evidence="2" id="KW-1133">Transmembrane helix</keyword>
<accession>A0AAV0JCP3</accession>
<feature type="transmembrane region" description="Helical" evidence="2">
    <location>
        <begin position="244"/>
        <end position="263"/>
    </location>
</feature>
<feature type="transmembrane region" description="Helical" evidence="2">
    <location>
        <begin position="283"/>
        <end position="303"/>
    </location>
</feature>
<feature type="transmembrane region" description="Helical" evidence="2">
    <location>
        <begin position="211"/>
        <end position="232"/>
    </location>
</feature>
<evidence type="ECO:0000256" key="2">
    <source>
        <dbReference type="SAM" id="Phobius"/>
    </source>
</evidence>
<dbReference type="Proteomes" id="UP001154282">
    <property type="component" value="Unassembled WGS sequence"/>
</dbReference>
<proteinExistence type="predicted"/>
<dbReference type="Pfam" id="PF07786">
    <property type="entry name" value="HGSNAT_cat"/>
    <property type="match status" value="1"/>
</dbReference>
<reference evidence="4" key="1">
    <citation type="submission" date="2022-08" db="EMBL/GenBank/DDBJ databases">
        <authorList>
            <person name="Gutierrez-Valencia J."/>
        </authorList>
    </citation>
    <scope>NUCLEOTIDE SEQUENCE</scope>
</reference>
<evidence type="ECO:0000313" key="4">
    <source>
        <dbReference type="EMBL" id="CAI0407660.1"/>
    </source>
</evidence>
<feature type="region of interest" description="Disordered" evidence="1">
    <location>
        <begin position="143"/>
        <end position="171"/>
    </location>
</feature>
<feature type="transmembrane region" description="Helical" evidence="2">
    <location>
        <begin position="459"/>
        <end position="476"/>
    </location>
</feature>
<dbReference type="EMBL" id="CAMGYJ010000004">
    <property type="protein sequence ID" value="CAI0407660.1"/>
    <property type="molecule type" value="Genomic_DNA"/>
</dbReference>
<feature type="transmembrane region" description="Helical" evidence="2">
    <location>
        <begin position="488"/>
        <end position="509"/>
    </location>
</feature>
<keyword evidence="2" id="KW-0812">Transmembrane</keyword>
<feature type="domain" description="Heparan-alpha-glucosaminide N-acetyltransferase catalytic" evidence="3">
    <location>
        <begin position="173"/>
        <end position="300"/>
    </location>
</feature>
<feature type="transmembrane region" description="Helical" evidence="2">
    <location>
        <begin position="426"/>
        <end position="447"/>
    </location>
</feature>
<gene>
    <name evidence="4" type="ORF">LITE_LOCUS13651</name>
</gene>
<organism evidence="4 5">
    <name type="scientific">Linum tenue</name>
    <dbReference type="NCBI Taxonomy" id="586396"/>
    <lineage>
        <taxon>Eukaryota</taxon>
        <taxon>Viridiplantae</taxon>
        <taxon>Streptophyta</taxon>
        <taxon>Embryophyta</taxon>
        <taxon>Tracheophyta</taxon>
        <taxon>Spermatophyta</taxon>
        <taxon>Magnoliopsida</taxon>
        <taxon>eudicotyledons</taxon>
        <taxon>Gunneridae</taxon>
        <taxon>Pentapetalae</taxon>
        <taxon>rosids</taxon>
        <taxon>fabids</taxon>
        <taxon>Malpighiales</taxon>
        <taxon>Linaceae</taxon>
        <taxon>Linum</taxon>
    </lineage>
</organism>
<keyword evidence="5" id="KW-1185">Reference proteome</keyword>
<dbReference type="InterPro" id="IPR012429">
    <property type="entry name" value="HGSNAT_cat"/>
</dbReference>
<evidence type="ECO:0000259" key="3">
    <source>
        <dbReference type="Pfam" id="PF07786"/>
    </source>
</evidence>
<evidence type="ECO:0000256" key="1">
    <source>
        <dbReference type="SAM" id="MobiDB-lite"/>
    </source>
</evidence>
<dbReference type="AlphaFoldDB" id="A0AAV0JCP3"/>
<protein>
    <recommendedName>
        <fullName evidence="3">Heparan-alpha-glucosaminide N-acetyltransferase catalytic domain-containing protein</fullName>
    </recommendedName>
</protein>
<sequence>MIRREANTMNHLPERVWKVKALTPFQLWNSAGIASISYSPPARLLKEGSERSVTMTKLRAFFCVSSRQNRELTFATSGRFSFSAGLKPAFLIPKAALCLIYCLPVLSTVAPLNIRVANTKAHYHEAMENPKNLEEGLTHRESLGSAEKQNEVSEHPEAEEKEEQQPEKQKSKRVATLDVFRGLTVVLMILVDDAGESYPQINHSPWNGCRLADFVMPFFLFIVGMAIALALKRVPKKRDAVRRILTRTLKLLFWGVLLQGGYSHAPSDLAYGVDMKLIRWCGILQRIALVYMIVALIETFTIMHRQKILNPGHFSIFTVYRWQWLGGFVSFLVYMITTFALYVPDWSFVNHDEKKRYMVNCGMRGHLGPACNAVGHVDRAVWGVNHLYGGPEWRRLKACTVSAPRSGDLRDDAPAWCHGPFEPEGLLSSISAILSGTIGIHYGHVLIHFKENSERLKQWVSMAVGLLIIAIILHFTDAIPMNKQLYSFSYVCFTGGAAGLVFSGFYILIDMWGWRIPFLFLEWIGMNAMLVYVMAAQGIFEGFINGWFYKSPDNTLVYWIQDHVFNDVWKSERVGTLLYVIFAQITFWAVVSGVLHKLGIYWKL</sequence>
<comment type="caution">
    <text evidence="4">The sequence shown here is derived from an EMBL/GenBank/DDBJ whole genome shotgun (WGS) entry which is preliminary data.</text>
</comment>
<dbReference type="PANTHER" id="PTHR31061:SF5">
    <property type="entry name" value="HEPARAN-ALPHA-GLUCOSAMINIDE N-ACETYLTRANSFERASE CATALYTIC DOMAIN-CONTAINING PROTEIN"/>
    <property type="match status" value="1"/>
</dbReference>
<feature type="transmembrane region" description="Helical" evidence="2">
    <location>
        <begin position="324"/>
        <end position="343"/>
    </location>
</feature>
<name>A0AAV0JCP3_9ROSI</name>
<feature type="transmembrane region" description="Helical" evidence="2">
    <location>
        <begin position="576"/>
        <end position="595"/>
    </location>
</feature>
<keyword evidence="2" id="KW-0472">Membrane</keyword>
<evidence type="ECO:0000313" key="5">
    <source>
        <dbReference type="Proteomes" id="UP001154282"/>
    </source>
</evidence>